<dbReference type="InterPro" id="IPR002591">
    <property type="entry name" value="Phosphodiest/P_Trfase"/>
</dbReference>
<dbReference type="PANTHER" id="PTHR10151:SF120">
    <property type="entry name" value="BIS(5'-ADENOSYL)-TRIPHOSPHATASE"/>
    <property type="match status" value="1"/>
</dbReference>
<dbReference type="GO" id="GO:0016787">
    <property type="term" value="F:hydrolase activity"/>
    <property type="evidence" value="ECO:0007669"/>
    <property type="project" value="UniProtKB-ARBA"/>
</dbReference>
<dbReference type="EMBL" id="AP021874">
    <property type="protein sequence ID" value="BBO68081.1"/>
    <property type="molecule type" value="Genomic_DNA"/>
</dbReference>
<dbReference type="Pfam" id="PF01663">
    <property type="entry name" value="Phosphodiest"/>
    <property type="match status" value="1"/>
</dbReference>
<evidence type="ECO:0000313" key="3">
    <source>
        <dbReference type="Proteomes" id="UP000427906"/>
    </source>
</evidence>
<dbReference type="SUPFAM" id="SSF53649">
    <property type="entry name" value="Alkaline phosphatase-like"/>
    <property type="match status" value="1"/>
</dbReference>
<keyword evidence="1" id="KW-1133">Transmembrane helix</keyword>
<feature type="transmembrane region" description="Helical" evidence="1">
    <location>
        <begin position="12"/>
        <end position="29"/>
    </location>
</feature>
<evidence type="ECO:0008006" key="4">
    <source>
        <dbReference type="Google" id="ProtNLM"/>
    </source>
</evidence>
<keyword evidence="1" id="KW-0812">Transmembrane</keyword>
<dbReference type="Gene3D" id="3.40.720.10">
    <property type="entry name" value="Alkaline Phosphatase, subunit A"/>
    <property type="match status" value="2"/>
</dbReference>
<keyword evidence="1" id="KW-0472">Membrane</keyword>
<dbReference type="PANTHER" id="PTHR10151">
    <property type="entry name" value="ECTONUCLEOTIDE PYROPHOSPHATASE/PHOSPHODIESTERASE"/>
    <property type="match status" value="1"/>
</dbReference>
<name>A0A5K7YMI4_9BACT</name>
<evidence type="ECO:0000313" key="2">
    <source>
        <dbReference type="EMBL" id="BBO68081.1"/>
    </source>
</evidence>
<dbReference type="KEGG" id="dalk:DSCA_20110"/>
<dbReference type="RefSeq" id="WP_155316278.1">
    <property type="nucleotide sequence ID" value="NZ_AP021874.1"/>
</dbReference>
<gene>
    <name evidence="2" type="ORF">DSCA_20110</name>
</gene>
<dbReference type="Proteomes" id="UP000427906">
    <property type="component" value="Chromosome"/>
</dbReference>
<dbReference type="OrthoDB" id="9771966at2"/>
<dbReference type="InterPro" id="IPR017850">
    <property type="entry name" value="Alkaline_phosphatase_core_sf"/>
</dbReference>
<keyword evidence="3" id="KW-1185">Reference proteome</keyword>
<reference evidence="2 3" key="1">
    <citation type="submission" date="2019-11" db="EMBL/GenBank/DDBJ databases">
        <title>Comparative genomics of hydrocarbon-degrading Desulfosarcina strains.</title>
        <authorList>
            <person name="Watanabe M."/>
            <person name="Kojima H."/>
            <person name="Fukui M."/>
        </authorList>
    </citation>
    <scope>NUCLEOTIDE SEQUENCE [LARGE SCALE GENOMIC DNA]</scope>
    <source>
        <strain evidence="2 3">PL12</strain>
    </source>
</reference>
<accession>A0A5K7YMI4</accession>
<protein>
    <recommendedName>
        <fullName evidence="4">Phosphodiesterase</fullName>
    </recommendedName>
</protein>
<sequence>MVQKDNYQKNKILIIGIDGGTLDIILPMIKKNKLPTFEKLIKNGSYGKLLSTVPPVTAPAWTSFITGTNPGRHGIFYFFNKDDENSKKRIVSFNNIKTKPFWRNLNDNGFKVGLVNIPITYPPDRVDGFIISGMLVPPEATDYVYPNSLFSKLKEYKVDLDGLMEQNEWRAGTLVKRNRDEFIKNVFRLTQSRAENTLKLMKEMEWDFFMVVFTGSDRISHFFWEDPSGRNEFSTIIEDYYTMLDTLIARLIKETGEETIKLLMSDHGFGSSPKRILNLYVLSKLFQLNLTSLKFWKKYLTNRILSKIIKNEKLDSIEFLENDKNIISYHPIYANFFGIGFNNKAENHTEKNLLIEIKNRITEKLLEIKDPKTGKKLVQQVFPRETIYSGPLTDSAPDLIVQLDYDYIVKFHPARRKLTYDIRDRKKTGEHRVEGLLIANGPHIIKKKLNSNISIQDVTPTILYLMNCPIPRRYDGRLIEELFSKYHIKQNKPIYEEDGFNEFLQNDETEIDDFEESKKLLENLGYL</sequence>
<proteinExistence type="predicted"/>
<dbReference type="AlphaFoldDB" id="A0A5K7YMI4"/>
<organism evidence="2 3">
    <name type="scientific">Desulfosarcina alkanivorans</name>
    <dbReference type="NCBI Taxonomy" id="571177"/>
    <lineage>
        <taxon>Bacteria</taxon>
        <taxon>Pseudomonadati</taxon>
        <taxon>Thermodesulfobacteriota</taxon>
        <taxon>Desulfobacteria</taxon>
        <taxon>Desulfobacterales</taxon>
        <taxon>Desulfosarcinaceae</taxon>
        <taxon>Desulfosarcina</taxon>
    </lineage>
</organism>
<evidence type="ECO:0000256" key="1">
    <source>
        <dbReference type="SAM" id="Phobius"/>
    </source>
</evidence>